<comment type="caution">
    <text evidence="5">The sequence shown here is derived from an EMBL/GenBank/DDBJ whole genome shotgun (WGS) entry which is preliminary data.</text>
</comment>
<keyword evidence="6" id="KW-1185">Reference proteome</keyword>
<evidence type="ECO:0000313" key="5">
    <source>
        <dbReference type="EMBL" id="TRY16740.1"/>
    </source>
</evidence>
<dbReference type="PANTHER" id="PTHR21047:SF2">
    <property type="entry name" value="THYMIDINE DIPHOSPHO-4-KETO-RHAMNOSE 3,5-EPIMERASE"/>
    <property type="match status" value="1"/>
</dbReference>
<feature type="domain" description="Phosphotyrosine protein phosphatase I" evidence="4">
    <location>
        <begin position="515"/>
        <end position="685"/>
    </location>
</feature>
<dbReference type="Pfam" id="PF04321">
    <property type="entry name" value="RmlD_sub_bind"/>
    <property type="match status" value="1"/>
</dbReference>
<proteinExistence type="inferred from homology"/>
<dbReference type="Gene3D" id="2.60.120.10">
    <property type="entry name" value="Jelly Rolls"/>
    <property type="match status" value="1"/>
</dbReference>
<dbReference type="InterPro" id="IPR000888">
    <property type="entry name" value="RmlC-like"/>
</dbReference>
<dbReference type="SUPFAM" id="SSF52788">
    <property type="entry name" value="Phosphotyrosine protein phosphatases I"/>
    <property type="match status" value="1"/>
</dbReference>
<dbReference type="InterPro" id="IPR023485">
    <property type="entry name" value="Ptyr_pPase"/>
</dbReference>
<evidence type="ECO:0000256" key="2">
    <source>
        <dbReference type="PIRSR" id="PIRSR600888-3"/>
    </source>
</evidence>
<dbReference type="SUPFAM" id="SSF51735">
    <property type="entry name" value="NAD(P)-binding Rossmann-fold domains"/>
    <property type="match status" value="1"/>
</dbReference>
<protein>
    <submittedName>
        <fullName evidence="5">Sugar nucleotide-binding protein</fullName>
    </submittedName>
</protein>
<dbReference type="SUPFAM" id="SSF51182">
    <property type="entry name" value="RmlC-like cupins"/>
    <property type="match status" value="1"/>
</dbReference>
<dbReference type="Pfam" id="PF00908">
    <property type="entry name" value="dTDP_sugar_isom"/>
    <property type="match status" value="1"/>
</dbReference>
<comment type="similarity">
    <text evidence="1">Belongs to the dTDP-4-dehydrorhamnose 3,5-epimerase family.</text>
</comment>
<dbReference type="EMBL" id="VKKG01000007">
    <property type="protein sequence ID" value="TRY16740.1"/>
    <property type="molecule type" value="Genomic_DNA"/>
</dbReference>
<evidence type="ECO:0000259" key="4">
    <source>
        <dbReference type="SMART" id="SM00226"/>
    </source>
</evidence>
<dbReference type="InterPro" id="IPR014710">
    <property type="entry name" value="RmlC-like_jellyroll"/>
</dbReference>
<dbReference type="SMART" id="SM00226">
    <property type="entry name" value="LMWPc"/>
    <property type="match status" value="1"/>
</dbReference>
<feature type="region of interest" description="Disordered" evidence="3">
    <location>
        <begin position="1"/>
        <end position="43"/>
    </location>
</feature>
<feature type="site" description="Participates in a stacking interaction with the thymidine ring of dTDP-4-oxo-6-deoxyglucose" evidence="2">
    <location>
        <position position="175"/>
    </location>
</feature>
<dbReference type="Pfam" id="PF01451">
    <property type="entry name" value="LMWPc"/>
    <property type="match status" value="1"/>
</dbReference>
<reference evidence="5 6" key="1">
    <citation type="submission" date="2019-07" db="EMBL/GenBank/DDBJ databases">
        <authorList>
            <person name="Zhou L.-Y."/>
        </authorList>
    </citation>
    <scope>NUCLEOTIDE SEQUENCE [LARGE SCALE GENOMIC DNA]</scope>
    <source>
        <strain evidence="5 6">YIM 101269</strain>
    </source>
</reference>
<dbReference type="InterPro" id="IPR036291">
    <property type="entry name" value="NAD(P)-bd_dom_sf"/>
</dbReference>
<evidence type="ECO:0000256" key="1">
    <source>
        <dbReference type="ARBA" id="ARBA00010154"/>
    </source>
</evidence>
<name>A0A553JWD1_9ACTN</name>
<dbReference type="PANTHER" id="PTHR21047">
    <property type="entry name" value="DTDP-6-DEOXY-D-GLUCOSE-3,5 EPIMERASE"/>
    <property type="match status" value="1"/>
</dbReference>
<dbReference type="InterPro" id="IPR036196">
    <property type="entry name" value="Ptyr_pPase_sf"/>
</dbReference>
<dbReference type="GO" id="GO:0008830">
    <property type="term" value="F:dTDP-4-dehydrorhamnose 3,5-epimerase activity"/>
    <property type="evidence" value="ECO:0007669"/>
    <property type="project" value="InterPro"/>
</dbReference>
<dbReference type="Gene3D" id="3.40.50.720">
    <property type="entry name" value="NAD(P)-binding Rossmann-like Domain"/>
    <property type="match status" value="1"/>
</dbReference>
<sequence length="689" mass="74647">MPASQASATVTRSRPRPRPRSPPQWWRSCPDQPRRREEEPMNELRVRTTEIPGLLVLELALQHNDDGWFKEGWHREKMTALGLPDFDPVQHNVTHVVSRGITRGFLAEPWDRIVGVVQGRAMGAWVDLRPGTGFGRTLTHDLDPGLAVFVPRGVANAHQVLEDDTTFSYLMEQHWTPKGRSRAVTVDLFDPTLGIDWPIGRERAIVAHRDTLNPLLANTVPMGPRRTLVAGTETRLGRALLAELPGADGVTTADLAPRAVTPVDLSAYDVLVNAHGETATGLPDSISSEESWTGAAERALRLADVARRHHLRYVHVSADCVFDRSAPAHAEDEPLSLAHPHGQALAAGELVAAGVPRHLVVRTGWVMGREGSFVEQAATAARRRERLDVVSDRFGRLTFADQLAAGITHLLDSGARPGTYNLTGDGRVVGWNDVARRVFQLSGADPNLVREVPAPAGTPEGAVLALDHVKASGFRPGNSWLEIGDHLPRPAEHPRPVAVTDAPPPAEPARGPAPYKVLFVCTANICRSAYADVVARSAGVPGVEFSSAGTRALVDQAIDPPMAANVRAGDPTAHRARQLTRDLVSEADLILTMGSDHRRYILDEWPTLGRKAFIIGHVARELAQLPEDVTLAGLVEHLWQHRSATPADEVADPYRRGDAAALGAANSIDGYLGSITEGLRALADKERSA</sequence>
<dbReference type="Proteomes" id="UP000317638">
    <property type="component" value="Unassembled WGS sequence"/>
</dbReference>
<accession>A0A553JWD1</accession>
<dbReference type="AlphaFoldDB" id="A0A553JWD1"/>
<evidence type="ECO:0000313" key="6">
    <source>
        <dbReference type="Proteomes" id="UP000317638"/>
    </source>
</evidence>
<dbReference type="GO" id="GO:0005829">
    <property type="term" value="C:cytosol"/>
    <property type="evidence" value="ECO:0007669"/>
    <property type="project" value="TreeGrafter"/>
</dbReference>
<feature type="region of interest" description="Disordered" evidence="3">
    <location>
        <begin position="489"/>
        <end position="508"/>
    </location>
</feature>
<feature type="compositionally biased region" description="Polar residues" evidence="3">
    <location>
        <begin position="1"/>
        <end position="11"/>
    </location>
</feature>
<dbReference type="Gene3D" id="3.90.25.10">
    <property type="entry name" value="UDP-galactose 4-epimerase, domain 1"/>
    <property type="match status" value="1"/>
</dbReference>
<evidence type="ECO:0000256" key="3">
    <source>
        <dbReference type="SAM" id="MobiDB-lite"/>
    </source>
</evidence>
<dbReference type="InterPro" id="IPR011051">
    <property type="entry name" value="RmlC_Cupin_sf"/>
</dbReference>
<gene>
    <name evidence="5" type="ORF">FOJ82_15245</name>
</gene>
<dbReference type="GO" id="GO:0019305">
    <property type="term" value="P:dTDP-rhamnose biosynthetic process"/>
    <property type="evidence" value="ECO:0007669"/>
    <property type="project" value="TreeGrafter"/>
</dbReference>
<dbReference type="GO" id="GO:0000271">
    <property type="term" value="P:polysaccharide biosynthetic process"/>
    <property type="evidence" value="ECO:0007669"/>
    <property type="project" value="TreeGrafter"/>
</dbReference>
<organism evidence="5 6">
    <name type="scientific">Tessaracoccus rhinocerotis</name>
    <dbReference type="NCBI Taxonomy" id="1689449"/>
    <lineage>
        <taxon>Bacteria</taxon>
        <taxon>Bacillati</taxon>
        <taxon>Actinomycetota</taxon>
        <taxon>Actinomycetes</taxon>
        <taxon>Propionibacteriales</taxon>
        <taxon>Propionibacteriaceae</taxon>
        <taxon>Tessaracoccus</taxon>
    </lineage>
</organism>
<dbReference type="InterPro" id="IPR029903">
    <property type="entry name" value="RmlD-like-bd"/>
</dbReference>
<dbReference type="Gene3D" id="3.40.50.2300">
    <property type="match status" value="1"/>
</dbReference>
<dbReference type="OrthoDB" id="9803892at2"/>
<feature type="compositionally biased region" description="Basic and acidic residues" evidence="3">
    <location>
        <begin position="32"/>
        <end position="43"/>
    </location>
</feature>